<keyword evidence="11 14" id="KW-0275">Fatty acid biosynthesis</keyword>
<keyword evidence="14" id="KW-0256">Endoplasmic reticulum</keyword>
<evidence type="ECO:0000313" key="15">
    <source>
        <dbReference type="EMBL" id="KAK4455911.1"/>
    </source>
</evidence>
<evidence type="ECO:0000256" key="12">
    <source>
        <dbReference type="ARBA" id="ARBA00023239"/>
    </source>
</evidence>
<dbReference type="PANTHER" id="PTHR11035">
    <property type="entry name" value="VERY-LONG-CHAIN (3R)-3-HYDROXYACYL-COA DEHYDRATASE"/>
    <property type="match status" value="1"/>
</dbReference>
<evidence type="ECO:0000256" key="1">
    <source>
        <dbReference type="ARBA" id="ARBA00004141"/>
    </source>
</evidence>
<dbReference type="Pfam" id="PF04387">
    <property type="entry name" value="PTPLA"/>
    <property type="match status" value="1"/>
</dbReference>
<keyword evidence="9 14" id="KW-0443">Lipid metabolism</keyword>
<evidence type="ECO:0000256" key="5">
    <source>
        <dbReference type="ARBA" id="ARBA00022516"/>
    </source>
</evidence>
<keyword evidence="6 14" id="KW-0812">Transmembrane</keyword>
<dbReference type="GO" id="GO:0005789">
    <property type="term" value="C:endoplasmic reticulum membrane"/>
    <property type="evidence" value="ECO:0007669"/>
    <property type="project" value="UniProtKB-SubCell"/>
</dbReference>
<comment type="pathway">
    <text evidence="2 14">Lipid metabolism; fatty acid biosynthesis.</text>
</comment>
<keyword evidence="5 14" id="KW-0444">Lipid biosynthesis</keyword>
<dbReference type="GO" id="GO:0030148">
    <property type="term" value="P:sphingolipid biosynthetic process"/>
    <property type="evidence" value="ECO:0007669"/>
    <property type="project" value="TreeGrafter"/>
</dbReference>
<gene>
    <name evidence="15" type="ORF">QBC34DRAFT_388292</name>
</gene>
<dbReference type="GO" id="GO:0102158">
    <property type="term" value="F:very-long-chain (3R)-3-hydroxyacyl-CoA dehydratase activity"/>
    <property type="evidence" value="ECO:0007669"/>
    <property type="project" value="UniProtKB-EC"/>
</dbReference>
<dbReference type="EMBL" id="MU865913">
    <property type="protein sequence ID" value="KAK4455911.1"/>
    <property type="molecule type" value="Genomic_DNA"/>
</dbReference>
<comment type="similarity">
    <text evidence="3 14">Belongs to the very long-chain fatty acids dehydratase HACD family.</text>
</comment>
<keyword evidence="7 14" id="KW-0276">Fatty acid metabolism</keyword>
<dbReference type="InterPro" id="IPR007482">
    <property type="entry name" value="Tyr_Pase-like_PTPLA"/>
</dbReference>
<keyword evidence="10 14" id="KW-0472">Membrane</keyword>
<comment type="catalytic activity">
    <reaction evidence="13 14">
        <text>a very-long-chain (3R)-3-hydroxyacyl-CoA = a very-long-chain (2E)-enoyl-CoA + H2O</text>
        <dbReference type="Rhea" id="RHEA:45812"/>
        <dbReference type="ChEBI" id="CHEBI:15377"/>
        <dbReference type="ChEBI" id="CHEBI:83728"/>
        <dbReference type="ChEBI" id="CHEBI:85440"/>
        <dbReference type="EC" id="4.2.1.134"/>
    </reaction>
</comment>
<evidence type="ECO:0000256" key="2">
    <source>
        <dbReference type="ARBA" id="ARBA00005194"/>
    </source>
</evidence>
<feature type="transmembrane region" description="Helical" evidence="14">
    <location>
        <begin position="144"/>
        <end position="167"/>
    </location>
</feature>
<dbReference type="PANTHER" id="PTHR11035:SF3">
    <property type="entry name" value="VERY-LONG-CHAIN (3R)-3-HYDROXYACYL-COA DEHYDRATASE"/>
    <property type="match status" value="1"/>
</dbReference>
<comment type="subcellular location">
    <subcellularLocation>
        <location evidence="14">Endoplasmic reticulum membrane</location>
        <topology evidence="14">Multi-pass membrane protein</topology>
    </subcellularLocation>
    <subcellularLocation>
        <location evidence="1">Membrane</location>
        <topology evidence="1">Multi-pass membrane protein</topology>
    </subcellularLocation>
</comment>
<evidence type="ECO:0000256" key="13">
    <source>
        <dbReference type="ARBA" id="ARBA00036671"/>
    </source>
</evidence>
<comment type="caution">
    <text evidence="14">Lacks conserved residue(s) required for the propagation of feature annotation.</text>
</comment>
<feature type="transmembrane region" description="Helical" evidence="14">
    <location>
        <begin position="179"/>
        <end position="199"/>
    </location>
</feature>
<evidence type="ECO:0000256" key="8">
    <source>
        <dbReference type="ARBA" id="ARBA00022989"/>
    </source>
</evidence>
<keyword evidence="12 14" id="KW-0456">Lyase</keyword>
<reference evidence="15" key="2">
    <citation type="submission" date="2023-05" db="EMBL/GenBank/DDBJ databases">
        <authorList>
            <consortium name="Lawrence Berkeley National Laboratory"/>
            <person name="Steindorff A."/>
            <person name="Hensen N."/>
            <person name="Bonometti L."/>
            <person name="Westerberg I."/>
            <person name="Brannstrom I.O."/>
            <person name="Guillou S."/>
            <person name="Cros-Aarteil S."/>
            <person name="Calhoun S."/>
            <person name="Haridas S."/>
            <person name="Kuo A."/>
            <person name="Mondo S."/>
            <person name="Pangilinan J."/>
            <person name="Riley R."/>
            <person name="Labutti K."/>
            <person name="Andreopoulos B."/>
            <person name="Lipzen A."/>
            <person name="Chen C."/>
            <person name="Yanf M."/>
            <person name="Daum C."/>
            <person name="Ng V."/>
            <person name="Clum A."/>
            <person name="Ohm R."/>
            <person name="Martin F."/>
            <person name="Silar P."/>
            <person name="Natvig D."/>
            <person name="Lalanne C."/>
            <person name="Gautier V."/>
            <person name="Ament-Velasquez S.L."/>
            <person name="Kruys A."/>
            <person name="Hutchinson M.I."/>
            <person name="Powell A.J."/>
            <person name="Barry K."/>
            <person name="Miller A.N."/>
            <person name="Grigoriev I.V."/>
            <person name="Debuchy R."/>
            <person name="Gladieux P."/>
            <person name="Thoren M.H."/>
            <person name="Johannesson H."/>
        </authorList>
    </citation>
    <scope>NUCLEOTIDE SEQUENCE</scope>
    <source>
        <strain evidence="15">PSN243</strain>
    </source>
</reference>
<dbReference type="EC" id="4.2.1.134" evidence="4 14"/>
<evidence type="ECO:0000256" key="4">
    <source>
        <dbReference type="ARBA" id="ARBA00013122"/>
    </source>
</evidence>
<feature type="transmembrane region" description="Helical" evidence="14">
    <location>
        <begin position="70"/>
        <end position="91"/>
    </location>
</feature>
<dbReference type="GO" id="GO:0042761">
    <property type="term" value="P:very long-chain fatty acid biosynthetic process"/>
    <property type="evidence" value="ECO:0007669"/>
    <property type="project" value="TreeGrafter"/>
</dbReference>
<evidence type="ECO:0000256" key="11">
    <source>
        <dbReference type="ARBA" id="ARBA00023160"/>
    </source>
</evidence>
<accession>A0AAV9H7N8</accession>
<name>A0AAV9H7N8_9PEZI</name>
<evidence type="ECO:0000256" key="7">
    <source>
        <dbReference type="ARBA" id="ARBA00022832"/>
    </source>
</evidence>
<evidence type="ECO:0000256" key="6">
    <source>
        <dbReference type="ARBA" id="ARBA00022692"/>
    </source>
</evidence>
<evidence type="ECO:0000256" key="3">
    <source>
        <dbReference type="ARBA" id="ARBA00007811"/>
    </source>
</evidence>
<keyword evidence="8 14" id="KW-1133">Transmembrane helix</keyword>
<comment type="function">
    <text evidence="14">Catalyzes the third of the four reactions of the long-chain fatty acids elongation cycle. This endoplasmic reticulum-bound enzymatic process, allows the addition of two carbons to the chain of long- and very long-chain fatty acids/VLCFAs per cycle. This enzyme catalyzes the dehydration of the 3-hydroxyacyl-CoA intermediate into trans-2,3-enoyl-CoA, within each cycle of fatty acid elongation. Thereby, it participates to the production of VLCFAs of different chain lengths that are involved in multiple biological processes as precursors of membrane lipids and lipid mediators.</text>
</comment>
<dbReference type="AlphaFoldDB" id="A0AAV9H7N8"/>
<proteinExistence type="inferred from homology"/>
<sequence>MANSTPTAPKHSGFGPKNAYLVLYNAASAIAWATVLGRVTVAYSTDGAEAVPAAVDNFARVTQSFAIMEIFHALTGVVPAPFFTTAMQVASRLLLMWGITYPFPALNVDPFYSSMLVAWSTTEIIRYSYFVFKQFNTVPSVLHWLRYSAFLILYPIGITSEVAMIISALRGPADTLHEFYPAALLGILASYVPGSIILYSHMLKQRKKNLGPAMRKEQ</sequence>
<evidence type="ECO:0000313" key="16">
    <source>
        <dbReference type="Proteomes" id="UP001321760"/>
    </source>
</evidence>
<organism evidence="15 16">
    <name type="scientific">Podospora aff. communis PSN243</name>
    <dbReference type="NCBI Taxonomy" id="3040156"/>
    <lineage>
        <taxon>Eukaryota</taxon>
        <taxon>Fungi</taxon>
        <taxon>Dikarya</taxon>
        <taxon>Ascomycota</taxon>
        <taxon>Pezizomycotina</taxon>
        <taxon>Sordariomycetes</taxon>
        <taxon>Sordariomycetidae</taxon>
        <taxon>Sordariales</taxon>
        <taxon>Podosporaceae</taxon>
        <taxon>Podospora</taxon>
    </lineage>
</organism>
<reference evidence="15" key="1">
    <citation type="journal article" date="2023" name="Mol. Phylogenet. Evol.">
        <title>Genome-scale phylogeny and comparative genomics of the fungal order Sordariales.</title>
        <authorList>
            <person name="Hensen N."/>
            <person name="Bonometti L."/>
            <person name="Westerberg I."/>
            <person name="Brannstrom I.O."/>
            <person name="Guillou S."/>
            <person name="Cros-Aarteil S."/>
            <person name="Calhoun S."/>
            <person name="Haridas S."/>
            <person name="Kuo A."/>
            <person name="Mondo S."/>
            <person name="Pangilinan J."/>
            <person name="Riley R."/>
            <person name="LaButti K."/>
            <person name="Andreopoulos B."/>
            <person name="Lipzen A."/>
            <person name="Chen C."/>
            <person name="Yan M."/>
            <person name="Daum C."/>
            <person name="Ng V."/>
            <person name="Clum A."/>
            <person name="Steindorff A."/>
            <person name="Ohm R.A."/>
            <person name="Martin F."/>
            <person name="Silar P."/>
            <person name="Natvig D.O."/>
            <person name="Lalanne C."/>
            <person name="Gautier V."/>
            <person name="Ament-Velasquez S.L."/>
            <person name="Kruys A."/>
            <person name="Hutchinson M.I."/>
            <person name="Powell A.J."/>
            <person name="Barry K."/>
            <person name="Miller A.N."/>
            <person name="Grigoriev I.V."/>
            <person name="Debuchy R."/>
            <person name="Gladieux P."/>
            <person name="Hiltunen Thoren M."/>
            <person name="Johannesson H."/>
        </authorList>
    </citation>
    <scope>NUCLEOTIDE SEQUENCE</scope>
    <source>
        <strain evidence="15">PSN243</strain>
    </source>
</reference>
<evidence type="ECO:0000256" key="9">
    <source>
        <dbReference type="ARBA" id="ARBA00023098"/>
    </source>
</evidence>
<keyword evidence="16" id="KW-1185">Reference proteome</keyword>
<evidence type="ECO:0000256" key="10">
    <source>
        <dbReference type="ARBA" id="ARBA00023136"/>
    </source>
</evidence>
<comment type="caution">
    <text evidence="15">The sequence shown here is derived from an EMBL/GenBank/DDBJ whole genome shotgun (WGS) entry which is preliminary data.</text>
</comment>
<evidence type="ECO:0000256" key="14">
    <source>
        <dbReference type="RuleBase" id="RU363109"/>
    </source>
</evidence>
<dbReference type="GO" id="GO:0030497">
    <property type="term" value="P:fatty acid elongation"/>
    <property type="evidence" value="ECO:0007669"/>
    <property type="project" value="TreeGrafter"/>
</dbReference>
<feature type="transmembrane region" description="Helical" evidence="14">
    <location>
        <begin position="111"/>
        <end position="132"/>
    </location>
</feature>
<dbReference type="Proteomes" id="UP001321760">
    <property type="component" value="Unassembled WGS sequence"/>
</dbReference>
<protein>
    <recommendedName>
        <fullName evidence="4 14">Very-long-chain (3R)-3-hydroxyacyl-CoA dehydratase</fullName>
        <ecNumber evidence="4 14">4.2.1.134</ecNumber>
    </recommendedName>
</protein>